<feature type="domain" description="Hda lid" evidence="2">
    <location>
        <begin position="148"/>
        <end position="212"/>
    </location>
</feature>
<keyword evidence="4" id="KW-1185">Reference proteome</keyword>
<evidence type="ECO:0000313" key="3">
    <source>
        <dbReference type="EMBL" id="QEL65845.1"/>
    </source>
</evidence>
<dbReference type="GO" id="GO:0003688">
    <property type="term" value="F:DNA replication origin binding"/>
    <property type="evidence" value="ECO:0007669"/>
    <property type="project" value="TreeGrafter"/>
</dbReference>
<dbReference type="KEGG" id="otr:OTERR_23690"/>
<dbReference type="GO" id="GO:0005886">
    <property type="term" value="C:plasma membrane"/>
    <property type="evidence" value="ECO:0007669"/>
    <property type="project" value="TreeGrafter"/>
</dbReference>
<evidence type="ECO:0000259" key="1">
    <source>
        <dbReference type="Pfam" id="PF00308"/>
    </source>
</evidence>
<dbReference type="Gene3D" id="3.40.50.300">
    <property type="entry name" value="P-loop containing nucleotide triphosphate hydrolases"/>
    <property type="match status" value="1"/>
</dbReference>
<dbReference type="InterPro" id="IPR027417">
    <property type="entry name" value="P-loop_NTPase"/>
</dbReference>
<dbReference type="GO" id="GO:0006270">
    <property type="term" value="P:DNA replication initiation"/>
    <property type="evidence" value="ECO:0007669"/>
    <property type="project" value="TreeGrafter"/>
</dbReference>
<dbReference type="Proteomes" id="UP000323671">
    <property type="component" value="Chromosome"/>
</dbReference>
<accession>A0A5C1EAV7</accession>
<dbReference type="GO" id="GO:0032297">
    <property type="term" value="P:negative regulation of DNA-templated DNA replication initiation"/>
    <property type="evidence" value="ECO:0007669"/>
    <property type="project" value="InterPro"/>
</dbReference>
<organism evidence="3 4">
    <name type="scientific">Oryzomicrobium terrae</name>
    <dbReference type="NCBI Taxonomy" id="1735038"/>
    <lineage>
        <taxon>Bacteria</taxon>
        <taxon>Pseudomonadati</taxon>
        <taxon>Pseudomonadota</taxon>
        <taxon>Betaproteobacteria</taxon>
        <taxon>Rhodocyclales</taxon>
        <taxon>Rhodocyclaceae</taxon>
        <taxon>Oryzomicrobium</taxon>
    </lineage>
</organism>
<dbReference type="InterPro" id="IPR055199">
    <property type="entry name" value="Hda_lid"/>
</dbReference>
<dbReference type="PANTHER" id="PTHR30050:SF5">
    <property type="entry name" value="DNAA REGULATORY INACTIVATOR HDA"/>
    <property type="match status" value="1"/>
</dbReference>
<name>A0A5C1EAV7_9RHOO</name>
<dbReference type="PANTHER" id="PTHR30050">
    <property type="entry name" value="CHROMOSOMAL REPLICATION INITIATOR PROTEIN DNAA"/>
    <property type="match status" value="1"/>
</dbReference>
<evidence type="ECO:0000313" key="4">
    <source>
        <dbReference type="Proteomes" id="UP000323671"/>
    </source>
</evidence>
<dbReference type="InterPro" id="IPR013317">
    <property type="entry name" value="DnaA_dom"/>
</dbReference>
<dbReference type="Pfam" id="PF22688">
    <property type="entry name" value="Hda_lid"/>
    <property type="match status" value="1"/>
</dbReference>
<proteinExistence type="predicted"/>
<dbReference type="RefSeq" id="WP_149425912.1">
    <property type="nucleotide sequence ID" value="NZ_CP022579.1"/>
</dbReference>
<dbReference type="NCBIfam" id="TIGR03420">
    <property type="entry name" value="DnaA_homol_Hda"/>
    <property type="match status" value="1"/>
</dbReference>
<protein>
    <submittedName>
        <fullName evidence="3">DnaA regulatory inactivator Hda</fullName>
    </submittedName>
</protein>
<dbReference type="SUPFAM" id="SSF52540">
    <property type="entry name" value="P-loop containing nucleoside triphosphate hydrolases"/>
    <property type="match status" value="1"/>
</dbReference>
<reference evidence="3 4" key="1">
    <citation type="submission" date="2017-07" db="EMBL/GenBank/DDBJ databases">
        <title>Complete genome sequence of Oryzomicrobium terrae TPP412.</title>
        <authorList>
            <person name="Chiu L.-W."/>
            <person name="Lo K.-J."/>
            <person name="Tsai Y.-M."/>
            <person name="Lin S.-S."/>
            <person name="Kuo C.-H."/>
            <person name="Liu C.-T."/>
        </authorList>
    </citation>
    <scope>NUCLEOTIDE SEQUENCE [LARGE SCALE GENOMIC DNA]</scope>
    <source>
        <strain evidence="3 4">TPP412</strain>
    </source>
</reference>
<dbReference type="EMBL" id="CP022579">
    <property type="protein sequence ID" value="QEL65845.1"/>
    <property type="molecule type" value="Genomic_DNA"/>
</dbReference>
<evidence type="ECO:0000259" key="2">
    <source>
        <dbReference type="Pfam" id="PF22688"/>
    </source>
</evidence>
<dbReference type="InterPro" id="IPR017788">
    <property type="entry name" value="Hda"/>
</dbReference>
<gene>
    <name evidence="3" type="primary">hda</name>
    <name evidence="3" type="ORF">OTERR_23690</name>
</gene>
<dbReference type="AlphaFoldDB" id="A0A5C1EAV7"/>
<dbReference type="Pfam" id="PF00308">
    <property type="entry name" value="Bac_DnaA"/>
    <property type="match status" value="1"/>
</dbReference>
<feature type="domain" description="Chromosomal replication initiator protein DnaA ATPAse" evidence="1">
    <location>
        <begin position="13"/>
        <end position="70"/>
    </location>
</feature>
<dbReference type="Gene3D" id="1.10.8.60">
    <property type="match status" value="1"/>
</dbReference>
<sequence length="215" mass="23037">MRQLLLDLMPAARPTFDNFVVGGNAELIAGFNGWLSERSQEPLFYMWGETGSGRTHLLRASGAEYLDAATDPALAAWPDDVPFVAVDNVDALDAAGEQALFNGFNRLKAEGGKLLVAAHQPPAAVGLREDLRTRLGSGLIYRAQVLSDAEKGAAIAAQAAARGLALPEGAVDYLLRHAPRDMGSLAAIVVALDRFSLERKRPITLPLLREVLHST</sequence>